<proteinExistence type="predicted"/>
<accession>A0A0K8VP06</accession>
<gene>
    <name evidence="1" type="ORF">c0_g1_i1</name>
</gene>
<dbReference type="AlphaFoldDB" id="A0A0K8VP06"/>
<evidence type="ECO:0000313" key="1">
    <source>
        <dbReference type="EMBL" id="JAI40624.1"/>
    </source>
</evidence>
<feature type="non-terminal residue" evidence="1">
    <location>
        <position position="1"/>
    </location>
</feature>
<dbReference type="EMBL" id="GDHF01011690">
    <property type="protein sequence ID" value="JAI40624.1"/>
    <property type="molecule type" value="Transcribed_RNA"/>
</dbReference>
<reference evidence="1" key="1">
    <citation type="submission" date="2015-06" db="EMBL/GenBank/DDBJ databases">
        <authorList>
            <person name="Hoefler B.C."/>
            <person name="Straight P.D."/>
        </authorList>
    </citation>
    <scope>NUCLEOTIDE SEQUENCE</scope>
</reference>
<protein>
    <submittedName>
        <fullName evidence="1">Uncharacterized protein</fullName>
    </submittedName>
</protein>
<name>A0A0K8VP06_BACLA</name>
<sequence>LSACVFSLTDKQILQTTFDGFFEQNKLPKPTTIVPCIDDASAAKIVKFIGQILDKASRGSLNDLLSLPDLIKKFGDDLDPAVGKCLEGNAELAALTPKYNPKNLTEDEIKKKVITYVTLHYLTVHKWLGELDDLWHAGNYYQVGFKAAGYGHNVLSTSQEVKAEDFFKISFPKQKHNHIIKILKEL</sequence>
<organism evidence="1">
    <name type="scientific">Bactrocera latifrons</name>
    <name type="common">Malaysian fruit fly</name>
    <name type="synonym">Chaetodacus latifrons</name>
    <dbReference type="NCBI Taxonomy" id="174628"/>
    <lineage>
        <taxon>Eukaryota</taxon>
        <taxon>Metazoa</taxon>
        <taxon>Ecdysozoa</taxon>
        <taxon>Arthropoda</taxon>
        <taxon>Hexapoda</taxon>
        <taxon>Insecta</taxon>
        <taxon>Pterygota</taxon>
        <taxon>Neoptera</taxon>
        <taxon>Endopterygota</taxon>
        <taxon>Diptera</taxon>
        <taxon>Brachycera</taxon>
        <taxon>Muscomorpha</taxon>
        <taxon>Tephritoidea</taxon>
        <taxon>Tephritidae</taxon>
        <taxon>Bactrocera</taxon>
        <taxon>Bactrocera</taxon>
    </lineage>
</organism>
<feature type="non-terminal residue" evidence="1">
    <location>
        <position position="186"/>
    </location>
</feature>